<protein>
    <submittedName>
        <fullName evidence="1">Unannotated protein</fullName>
    </submittedName>
</protein>
<dbReference type="AlphaFoldDB" id="A0A6J6FL84"/>
<dbReference type="AntiFam" id="ANF00007">
    <property type="entry name" value="Shadow ORF (opposite clpB)"/>
</dbReference>
<proteinExistence type="predicted"/>
<reference evidence="1" key="1">
    <citation type="submission" date="2020-05" db="EMBL/GenBank/DDBJ databases">
        <authorList>
            <person name="Chiriac C."/>
            <person name="Salcher M."/>
            <person name="Ghai R."/>
            <person name="Kavagutti S V."/>
        </authorList>
    </citation>
    <scope>NUCLEOTIDE SEQUENCE</scope>
</reference>
<dbReference type="EMBL" id="CAEZTZ010000109">
    <property type="protein sequence ID" value="CAB4588469.1"/>
    <property type="molecule type" value="Genomic_DNA"/>
</dbReference>
<accession>A0A6J6FL84</accession>
<gene>
    <name evidence="1" type="ORF">UFOPK1767_00805</name>
</gene>
<name>A0A6J6FL84_9ZZZZ</name>
<organism evidence="1">
    <name type="scientific">freshwater metagenome</name>
    <dbReference type="NCBI Taxonomy" id="449393"/>
    <lineage>
        <taxon>unclassified sequences</taxon>
        <taxon>metagenomes</taxon>
        <taxon>ecological metagenomes</taxon>
    </lineage>
</organism>
<evidence type="ECO:0000313" key="1">
    <source>
        <dbReference type="EMBL" id="CAB4588469.1"/>
    </source>
</evidence>
<sequence>MVCLIPFLETAQNGNRVFDTGFTDINLLETAFERRILFDVFAILVERRGPDQTKFTACEHRFEHVGGCYGTFSAARTHQGVKFIYEGDDATVRLINFFQHCLEAFLKLAAILGSRDECREVERDDFLALEAVGDIAGDNALGEALDDGGLSNARFTNENGVVLCSAG</sequence>